<dbReference type="GO" id="GO:0045943">
    <property type="term" value="P:positive regulation of transcription by RNA polymerase I"/>
    <property type="evidence" value="ECO:0007669"/>
    <property type="project" value="TreeGrafter"/>
</dbReference>
<evidence type="ECO:0000313" key="4">
    <source>
        <dbReference type="Proteomes" id="UP001497482"/>
    </source>
</evidence>
<dbReference type="GO" id="GO:0032040">
    <property type="term" value="C:small-subunit processome"/>
    <property type="evidence" value="ECO:0007669"/>
    <property type="project" value="TreeGrafter"/>
</dbReference>
<sequence length="1057" mass="117173">MDRSTFYSLGCSGLEEVQSIEPLLSQFHSSLFSSSSQTLERSVQSREINAQLDRDIHLFLRLLSPYLLLRPSLKCLEWLIHRYHVHLYNQDSLVSCVLPFHDSKIFVKVIQLLKIQDSDKWSWLQGLQKPGVPLSRLALVSHCQRDLSFMDFICNMVPEAVQAFSSAPAAGGPQLRVLFSFFASTIVSALDSGTVTDAIITKLLPTVQKGLKSSLVDYRAASLMVLCQLAVKVVMETVLVQSLSAVLCKSLRDRLLVPETMGALIVLFQNQGHAGPTKKSLSRLVSVPDLVSSLESLSQTHDVSPLLRHLLLYLLNCTFSSEPEAGSSAELLEKLLSHVPLTSDLDLTLCSELLDRSLSQDDLSHMNQRLQPVLRVLEVKYYSSVDRTFSSRVSSLSDDQRLLFHQLLSLSATCGKYQMVEDSHSSLLLSLNHPQSSLRVSALQKLHLLMSSGEAAVDLDFLKTSVFDRLGDDEPRVVSAALGLLKLVQNSLDFEDIVSSLLLLLKRAEVSYSENWCPVFSEAVQLLSVGRKEGDSLQRDSPEADLDRLVFRLLPLLVPSGTWESVRFRLSLSLSQSPLLQQHPLTRGWRTDLEVALQSSAPQGPDQVLVMVQTLVSTLSRNIQSMEMMSRHQTLDSLCACVEQLSEFSPGPDLVPLLVLVQTLVLSLRTVSDTHHLLTARRVYRVIERHLQETHRQDMQIPLNLPALGPAPCFSDWLAVFLQRDGQVQSGLVLVSVLWHFIQDLQSPDQSFKGELWWNPERLDNNSCCYLHLLAQMCGLLGGGASHGPITAQYRQLLRLFFKVHLDSPVVLFRFLSLMWSYGGLYGDQVDGRGQTRLGVELQLVALLLGAALLGSLSTTQLQEVVLKTAVFPSVLVVLASPLREMRRAGISVLKSLSAAGSAQYQPITERLLRTSEEVVADCSYLRCALGGLYYDSAHKQEVKESFQKLFQSLVTSQCPCSTSCVLMEALHKVHGQEVLLCLLPALDCLLSQMSPDGPSPLPDECVLLCLLLGKYSAAAAPLLVTDTHCRQLFIQALKTGTKIGTQRVQICALDQV</sequence>
<dbReference type="AlphaFoldDB" id="A0AAV2LAY3"/>
<comment type="similarity">
    <text evidence="1">Belongs to the HEATR1/UTP10 family.</text>
</comment>
<dbReference type="InterPro" id="IPR016024">
    <property type="entry name" value="ARM-type_fold"/>
</dbReference>
<dbReference type="GO" id="GO:0030515">
    <property type="term" value="F:snoRNA binding"/>
    <property type="evidence" value="ECO:0007669"/>
    <property type="project" value="TreeGrafter"/>
</dbReference>
<evidence type="ECO:0000256" key="1">
    <source>
        <dbReference type="RuleBase" id="RU367065"/>
    </source>
</evidence>
<dbReference type="Proteomes" id="UP001497482">
    <property type="component" value="Chromosome 23"/>
</dbReference>
<accession>A0AAV2LAY3</accession>
<keyword evidence="1" id="KW-0698">rRNA processing</keyword>
<proteinExistence type="inferred from homology"/>
<dbReference type="SUPFAM" id="SSF48371">
    <property type="entry name" value="ARM repeat"/>
    <property type="match status" value="1"/>
</dbReference>
<dbReference type="EMBL" id="OZ035845">
    <property type="protein sequence ID" value="CAL1599518.1"/>
    <property type="molecule type" value="Genomic_DNA"/>
</dbReference>
<dbReference type="InterPro" id="IPR022125">
    <property type="entry name" value="U3snoRNP10_N"/>
</dbReference>
<keyword evidence="4" id="KW-1185">Reference proteome</keyword>
<keyword evidence="1" id="KW-0687">Ribonucleoprotein</keyword>
<dbReference type="GO" id="GO:0030686">
    <property type="term" value="C:90S preribosome"/>
    <property type="evidence" value="ECO:0007669"/>
    <property type="project" value="TreeGrafter"/>
</dbReference>
<evidence type="ECO:0000259" key="2">
    <source>
        <dbReference type="Pfam" id="PF12397"/>
    </source>
</evidence>
<feature type="domain" description="U3 small nucleolar RNA-associated protein 10 N-terminal" evidence="2">
    <location>
        <begin position="199"/>
        <end position="313"/>
    </location>
</feature>
<gene>
    <name evidence="3" type="ORF">KC01_LOCUS27775</name>
</gene>
<organism evidence="3 4">
    <name type="scientific">Knipowitschia caucasica</name>
    <name type="common">Caucasian dwarf goby</name>
    <name type="synonym">Pomatoschistus caucasicus</name>
    <dbReference type="NCBI Taxonomy" id="637954"/>
    <lineage>
        <taxon>Eukaryota</taxon>
        <taxon>Metazoa</taxon>
        <taxon>Chordata</taxon>
        <taxon>Craniata</taxon>
        <taxon>Vertebrata</taxon>
        <taxon>Euteleostomi</taxon>
        <taxon>Actinopterygii</taxon>
        <taxon>Neopterygii</taxon>
        <taxon>Teleostei</taxon>
        <taxon>Neoteleostei</taxon>
        <taxon>Acanthomorphata</taxon>
        <taxon>Gobiaria</taxon>
        <taxon>Gobiiformes</taxon>
        <taxon>Gobioidei</taxon>
        <taxon>Gobiidae</taxon>
        <taxon>Gobiinae</taxon>
        <taxon>Knipowitschia</taxon>
    </lineage>
</organism>
<dbReference type="GO" id="GO:0000462">
    <property type="term" value="P:maturation of SSU-rRNA from tricistronic rRNA transcript (SSU-rRNA, 5.8S rRNA, LSU-rRNA)"/>
    <property type="evidence" value="ECO:0007669"/>
    <property type="project" value="TreeGrafter"/>
</dbReference>
<evidence type="ECO:0000313" key="3">
    <source>
        <dbReference type="EMBL" id="CAL1599518.1"/>
    </source>
</evidence>
<keyword evidence="1" id="KW-0690">Ribosome biogenesis</keyword>
<dbReference type="GO" id="GO:0034455">
    <property type="term" value="C:t-UTP complex"/>
    <property type="evidence" value="ECO:0007669"/>
    <property type="project" value="TreeGrafter"/>
</dbReference>
<reference evidence="3 4" key="1">
    <citation type="submission" date="2024-04" db="EMBL/GenBank/DDBJ databases">
        <authorList>
            <person name="Waldvogel A.-M."/>
            <person name="Schoenle A."/>
        </authorList>
    </citation>
    <scope>NUCLEOTIDE SEQUENCE [LARGE SCALE GENOMIC DNA]</scope>
</reference>
<comment type="function">
    <text evidence="1">Involved in nucleolar processing of pre-18S ribosomal RNA.</text>
</comment>
<dbReference type="PANTHER" id="PTHR13457:SF1">
    <property type="entry name" value="HEAT REPEAT-CONTAINING PROTEIN 1"/>
    <property type="match status" value="1"/>
</dbReference>
<dbReference type="PANTHER" id="PTHR13457">
    <property type="entry name" value="BAP28"/>
    <property type="match status" value="1"/>
</dbReference>
<keyword evidence="1" id="KW-0539">Nucleus</keyword>
<protein>
    <recommendedName>
        <fullName evidence="1">HEAT repeat-containing protein 1</fullName>
    </recommendedName>
</protein>
<comment type="subcellular location">
    <subcellularLocation>
        <location evidence="1">Nucleus</location>
        <location evidence="1">Nucleolus</location>
    </subcellularLocation>
</comment>
<dbReference type="Pfam" id="PF12397">
    <property type="entry name" value="U3snoRNP10"/>
    <property type="match status" value="1"/>
</dbReference>
<dbReference type="InterPro" id="IPR040191">
    <property type="entry name" value="UTP10"/>
</dbReference>
<name>A0AAV2LAY3_KNICA</name>